<protein>
    <recommendedName>
        <fullName evidence="6">Platelet-derived growth factor (PDGF) family profile domain-containing protein</fullName>
    </recommendedName>
</protein>
<dbReference type="Proteomes" id="UP000594262">
    <property type="component" value="Unplaced"/>
</dbReference>
<dbReference type="GO" id="GO:0005615">
    <property type="term" value="C:extracellular space"/>
    <property type="evidence" value="ECO:0007669"/>
    <property type="project" value="TreeGrafter"/>
</dbReference>
<dbReference type="GO" id="GO:0008284">
    <property type="term" value="P:positive regulation of cell population proliferation"/>
    <property type="evidence" value="ECO:0007669"/>
    <property type="project" value="TreeGrafter"/>
</dbReference>
<dbReference type="SMART" id="SM00141">
    <property type="entry name" value="PDGF"/>
    <property type="match status" value="1"/>
</dbReference>
<dbReference type="GO" id="GO:0008083">
    <property type="term" value="F:growth factor activity"/>
    <property type="evidence" value="ECO:0007669"/>
    <property type="project" value="UniProtKB-KW"/>
</dbReference>
<dbReference type="SUPFAM" id="SSF57501">
    <property type="entry name" value="Cystine-knot cytokines"/>
    <property type="match status" value="1"/>
</dbReference>
<dbReference type="GeneID" id="136809243"/>
<evidence type="ECO:0000256" key="4">
    <source>
        <dbReference type="RuleBase" id="RU003818"/>
    </source>
</evidence>
<keyword evidence="2 4" id="KW-0339">Growth factor</keyword>
<dbReference type="InterPro" id="IPR000072">
    <property type="entry name" value="PDGF/VEGF_dom"/>
</dbReference>
<dbReference type="RefSeq" id="XP_066921862.1">
    <property type="nucleotide sequence ID" value="XM_067065761.1"/>
</dbReference>
<keyword evidence="5" id="KW-0732">Signal</keyword>
<dbReference type="Gene3D" id="2.10.90.10">
    <property type="entry name" value="Cystine-knot cytokines"/>
    <property type="match status" value="1"/>
</dbReference>
<evidence type="ECO:0000259" key="6">
    <source>
        <dbReference type="PROSITE" id="PS50278"/>
    </source>
</evidence>
<keyword evidence="3" id="KW-0497">Mitogen</keyword>
<dbReference type="GO" id="GO:0051781">
    <property type="term" value="P:positive regulation of cell division"/>
    <property type="evidence" value="ECO:0007669"/>
    <property type="project" value="UniProtKB-KW"/>
</dbReference>
<comment type="similarity">
    <text evidence="1 4">Belongs to the PDGF/VEGF growth factor family.</text>
</comment>
<dbReference type="EnsemblMetazoa" id="CLYHEMT021874.1">
    <property type="protein sequence ID" value="CLYHEMP021874.1"/>
    <property type="gene ID" value="CLYHEMG021874"/>
</dbReference>
<dbReference type="PROSITE" id="PS50278">
    <property type="entry name" value="PDGF_2"/>
    <property type="match status" value="1"/>
</dbReference>
<dbReference type="GO" id="GO:0070851">
    <property type="term" value="F:growth factor receptor binding"/>
    <property type="evidence" value="ECO:0007669"/>
    <property type="project" value="TreeGrafter"/>
</dbReference>
<feature type="signal peptide" evidence="5">
    <location>
        <begin position="1"/>
        <end position="18"/>
    </location>
</feature>
<dbReference type="OrthoDB" id="5971045at2759"/>
<keyword evidence="8" id="KW-1185">Reference proteome</keyword>
<feature type="domain" description="Platelet-derived growth factor (PDGF) family profile" evidence="6">
    <location>
        <begin position="173"/>
        <end position="238"/>
    </location>
</feature>
<organism evidence="7 8">
    <name type="scientific">Clytia hemisphaerica</name>
    <dbReference type="NCBI Taxonomy" id="252671"/>
    <lineage>
        <taxon>Eukaryota</taxon>
        <taxon>Metazoa</taxon>
        <taxon>Cnidaria</taxon>
        <taxon>Hydrozoa</taxon>
        <taxon>Hydroidolina</taxon>
        <taxon>Leptothecata</taxon>
        <taxon>Obeliida</taxon>
        <taxon>Clytiidae</taxon>
        <taxon>Clytia</taxon>
    </lineage>
</organism>
<reference evidence="7" key="1">
    <citation type="submission" date="2021-01" db="UniProtKB">
        <authorList>
            <consortium name="EnsemblMetazoa"/>
        </authorList>
    </citation>
    <scope>IDENTIFICATION</scope>
</reference>
<dbReference type="AlphaFoldDB" id="A0A7M5XG89"/>
<dbReference type="PANTHER" id="PTHR11633:SF1">
    <property type="entry name" value="LD28763P"/>
    <property type="match status" value="1"/>
</dbReference>
<dbReference type="PANTHER" id="PTHR11633">
    <property type="entry name" value="PLATELET-DERIVED GROWTH FACTOR"/>
    <property type="match status" value="1"/>
</dbReference>
<evidence type="ECO:0000256" key="5">
    <source>
        <dbReference type="SAM" id="SignalP"/>
    </source>
</evidence>
<evidence type="ECO:0000256" key="2">
    <source>
        <dbReference type="ARBA" id="ARBA00023030"/>
    </source>
</evidence>
<name>A0A7M5XG89_9CNID</name>
<evidence type="ECO:0000256" key="3">
    <source>
        <dbReference type="ARBA" id="ARBA00023246"/>
    </source>
</evidence>
<accession>A0A7M5XG89</accession>
<sequence length="322" mass="36636">MRILSVFVLLVFVSLCLAKKGYYRKIQDGRFKPVRVIRPKVLTQFDKNKMEVANKMKKVKNMEDFLRVFKVPYVKKRRISLAKPQGETHTLLETHTTLLGTTDSDSKLEAPEFEFFIKKSTIGKEQSLVGESNRHTILGTSEKSSESVKLSDEDLGCQPRPTIYSLTASYNYFDYPSCFTLYQCGGCCNSKPGYICRPTELSVKTVSHVRLSYITNRYTQETVRLNHHKKCECRCKIDATDCSPTQTFDPNLCTCVCSGQLQPCAENKVWSNNECGCLCKTSPQRCPFRKEWDKTKCSCQCIPKKCGVGESQDPTTCYCAKI</sequence>
<evidence type="ECO:0000256" key="1">
    <source>
        <dbReference type="ARBA" id="ARBA00006686"/>
    </source>
</evidence>
<dbReference type="GO" id="GO:0016020">
    <property type="term" value="C:membrane"/>
    <property type="evidence" value="ECO:0007669"/>
    <property type="project" value="InterPro"/>
</dbReference>
<evidence type="ECO:0000313" key="8">
    <source>
        <dbReference type="Proteomes" id="UP000594262"/>
    </source>
</evidence>
<dbReference type="Pfam" id="PF00341">
    <property type="entry name" value="PDGF"/>
    <property type="match status" value="1"/>
</dbReference>
<evidence type="ECO:0000313" key="7">
    <source>
        <dbReference type="EnsemblMetazoa" id="CLYHEMP021874.1"/>
    </source>
</evidence>
<proteinExistence type="inferred from homology"/>
<dbReference type="InterPro" id="IPR029034">
    <property type="entry name" value="Cystine-knot_cytokine"/>
</dbReference>
<feature type="chain" id="PRO_5029805986" description="Platelet-derived growth factor (PDGF) family profile domain-containing protein" evidence="5">
    <location>
        <begin position="19"/>
        <end position="322"/>
    </location>
</feature>